<evidence type="ECO:0000313" key="1">
    <source>
        <dbReference type="EMBL" id="GFQ88857.1"/>
    </source>
</evidence>
<sequence>MALSVYSFSHMARGGGKQMGCEEAQNIIILRAGRRCEKDAVQPLSIYCTDSPTDFRFSSQVSRWKNETQTFSPLQSSSVNLKEKEFFDLCFLASAYQNFTNVSFHSGGQTSPCLRMSSFVGIKLDQPEQKSLIYCMWEYSANV</sequence>
<dbReference type="EMBL" id="BMAO01023462">
    <property type="protein sequence ID" value="GFQ88857.1"/>
    <property type="molecule type" value="Genomic_DNA"/>
</dbReference>
<protein>
    <submittedName>
        <fullName evidence="1">Uncharacterized protein</fullName>
    </submittedName>
</protein>
<name>A0A8X6FUR6_TRICU</name>
<reference evidence="1" key="1">
    <citation type="submission" date="2020-07" db="EMBL/GenBank/DDBJ databases">
        <title>Multicomponent nature underlies the extraordinary mechanical properties of spider dragline silk.</title>
        <authorList>
            <person name="Kono N."/>
            <person name="Nakamura H."/>
            <person name="Mori M."/>
            <person name="Yoshida Y."/>
            <person name="Ohtoshi R."/>
            <person name="Malay A.D."/>
            <person name="Moran D.A.P."/>
            <person name="Tomita M."/>
            <person name="Numata K."/>
            <person name="Arakawa K."/>
        </authorList>
    </citation>
    <scope>NUCLEOTIDE SEQUENCE</scope>
</reference>
<gene>
    <name evidence="1" type="ORF">TNCT_378011</name>
</gene>
<comment type="caution">
    <text evidence="1">The sequence shown here is derived from an EMBL/GenBank/DDBJ whole genome shotgun (WGS) entry which is preliminary data.</text>
</comment>
<dbReference type="Proteomes" id="UP000887116">
    <property type="component" value="Unassembled WGS sequence"/>
</dbReference>
<accession>A0A8X6FUR6</accession>
<organism evidence="1 2">
    <name type="scientific">Trichonephila clavata</name>
    <name type="common">Joro spider</name>
    <name type="synonym">Nephila clavata</name>
    <dbReference type="NCBI Taxonomy" id="2740835"/>
    <lineage>
        <taxon>Eukaryota</taxon>
        <taxon>Metazoa</taxon>
        <taxon>Ecdysozoa</taxon>
        <taxon>Arthropoda</taxon>
        <taxon>Chelicerata</taxon>
        <taxon>Arachnida</taxon>
        <taxon>Araneae</taxon>
        <taxon>Araneomorphae</taxon>
        <taxon>Entelegynae</taxon>
        <taxon>Araneoidea</taxon>
        <taxon>Nephilidae</taxon>
        <taxon>Trichonephila</taxon>
    </lineage>
</organism>
<proteinExistence type="predicted"/>
<evidence type="ECO:0000313" key="2">
    <source>
        <dbReference type="Proteomes" id="UP000887116"/>
    </source>
</evidence>
<keyword evidence="2" id="KW-1185">Reference proteome</keyword>
<dbReference type="AlphaFoldDB" id="A0A8X6FUR6"/>